<feature type="region of interest" description="Disordered" evidence="5">
    <location>
        <begin position="388"/>
        <end position="408"/>
    </location>
</feature>
<sequence length="1013" mass="113100">MPFLRFLICFATSIAAASIGSRPALAENSIDFNRDIRPIFAARCFACHGPDESHREADLRLDERDAAVDYGAIVPGTPDESLLLERIMTDDPDLQMPPPHTNDTLTTEQKAKFRQWIEEGAPYAEHWAFVPPEKPPLPEVANPSWPSGGIDRFVLARLEKAGLTPSPEADRYALVRRVYLDLIGLPPTPAEADAFVNDQDPQAYEKLVDRLLTSSHYGERWAREWLDLARYSDTNGYEKDRQRSIWPYRDWVIRAINEDMPFDQFTIQQIAGDMLPDATQSQKIATGFHRNTMLNEEGGIDPLEYRFYAMVDRVATTGTVWLGLTVGCAQCHTHKYDPITHTDYYSFMAMLNNADEPDLRIHASDVAQRRQEIAAQIEKLSAELASQFPPAEGEGEQEERRQANLQAKRSSWLASARQEAAPWQTLRATKSESSLPKLESLPDHSILSSGDITKRDVFTVTYSLDANQLPLTAIRLEVMADPRLPDGGPGRAYYEGREGDFFLSELSASFAGQPIKLDGASHSYGKIGIGSGSGNADAANVLDGNGSTGWSTAEREGESHQLVVNLVEPITTAGELKIELLFERHFAASVGRFRVSATAVDRPVSAKEMPVEVEALLVKPPEELSPQQQKQIDQYYLSVTPELAEARKPIEALRSKLPEFPKTLVMQERPADNPRKTFLHHRGEYLSPKELVTPRVPKFLRDDSFEGPTNRLELAQWLVSEENPLTARVVVNRSWQTLFGRGLAESSGDFGTQSDPPTHPKLLDYLACSLMESGWSMKSLHRQIVLSATYRQTADVSAEHRVNDPANRLLSRGPRFRVDAEIVRDMMLAASGKFSDKMYGPGVFPPQPESVTALAYGSFQWKPSTGNDRYRRSIYTFSKRTTPFAAFSVFDAPSGEVCTAKRDRSNTPLQALTLLNDAMYVELAQALAFASQHNASTPEEIAENIFRRLLTRPPEEDELKAIFAYRNQQLSRLLSGELDVQAIGSQKSNSPEQAAWAMVARSLMNLDEAVTKP</sequence>
<proteinExistence type="predicted"/>
<dbReference type="Pfam" id="PF07635">
    <property type="entry name" value="PSCyt1"/>
    <property type="match status" value="1"/>
</dbReference>
<keyword evidence="1 4" id="KW-0349">Heme</keyword>
<dbReference type="InterPro" id="IPR009056">
    <property type="entry name" value="Cyt_c-like_dom"/>
</dbReference>
<feature type="signal peptide" evidence="6">
    <location>
        <begin position="1"/>
        <end position="26"/>
    </location>
</feature>
<evidence type="ECO:0000256" key="3">
    <source>
        <dbReference type="ARBA" id="ARBA00023004"/>
    </source>
</evidence>
<evidence type="ECO:0000256" key="6">
    <source>
        <dbReference type="SAM" id="SignalP"/>
    </source>
</evidence>
<dbReference type="Pfam" id="PF07583">
    <property type="entry name" value="PSCyt2"/>
    <property type="match status" value="1"/>
</dbReference>
<dbReference type="InterPro" id="IPR036909">
    <property type="entry name" value="Cyt_c-like_dom_sf"/>
</dbReference>
<reference evidence="8 9" key="1">
    <citation type="submission" date="2020-05" db="EMBL/GenBank/DDBJ databases">
        <title>Bremerella alba sp. nov., a novel planctomycete isolated from the surface of the macroalga Fucus spiralis.</title>
        <authorList>
            <person name="Godinho O."/>
            <person name="Botelho R."/>
            <person name="Albuquerque L."/>
            <person name="Wiegand S."/>
            <person name="Da Costa M.S."/>
            <person name="Lobo-Da-Cunha A."/>
            <person name="Jogler C."/>
            <person name="Lage O.M."/>
        </authorList>
    </citation>
    <scope>NUCLEOTIDE SEQUENCE [LARGE SCALE GENOMIC DNA]</scope>
    <source>
        <strain evidence="8 9">FF15</strain>
    </source>
</reference>
<keyword evidence="6" id="KW-0732">Signal</keyword>
<feature type="chain" id="PRO_5030642816" description="Cytochrome c domain-containing protein" evidence="6">
    <location>
        <begin position="27"/>
        <end position="1013"/>
    </location>
</feature>
<evidence type="ECO:0000259" key="7">
    <source>
        <dbReference type="PROSITE" id="PS51007"/>
    </source>
</evidence>
<dbReference type="EMBL" id="JABRWO010000012">
    <property type="protein sequence ID" value="MBA2117037.1"/>
    <property type="molecule type" value="Genomic_DNA"/>
</dbReference>
<gene>
    <name evidence="8" type="ORF">HOV93_42310</name>
</gene>
<evidence type="ECO:0000256" key="2">
    <source>
        <dbReference type="ARBA" id="ARBA00022723"/>
    </source>
</evidence>
<comment type="caution">
    <text evidence="8">The sequence shown here is derived from an EMBL/GenBank/DDBJ whole genome shotgun (WGS) entry which is preliminary data.</text>
</comment>
<evidence type="ECO:0000256" key="5">
    <source>
        <dbReference type="SAM" id="MobiDB-lite"/>
    </source>
</evidence>
<feature type="region of interest" description="Disordered" evidence="5">
    <location>
        <begin position="426"/>
        <end position="446"/>
    </location>
</feature>
<dbReference type="Pfam" id="PF07587">
    <property type="entry name" value="PSD1"/>
    <property type="match status" value="1"/>
</dbReference>
<dbReference type="SUPFAM" id="SSF46626">
    <property type="entry name" value="Cytochrome c"/>
    <property type="match status" value="1"/>
</dbReference>
<name>A0A7V9A932_9BACT</name>
<dbReference type="PANTHER" id="PTHR35889:SF3">
    <property type="entry name" value="F-BOX DOMAIN-CONTAINING PROTEIN"/>
    <property type="match status" value="1"/>
</dbReference>
<dbReference type="InterPro" id="IPR022655">
    <property type="entry name" value="DUF1553"/>
</dbReference>
<keyword evidence="3 4" id="KW-0408">Iron</keyword>
<organism evidence="8 9">
    <name type="scientific">Bremerella alba</name>
    <dbReference type="NCBI Taxonomy" id="980252"/>
    <lineage>
        <taxon>Bacteria</taxon>
        <taxon>Pseudomonadati</taxon>
        <taxon>Planctomycetota</taxon>
        <taxon>Planctomycetia</taxon>
        <taxon>Pirellulales</taxon>
        <taxon>Pirellulaceae</taxon>
        <taxon>Bremerella</taxon>
    </lineage>
</organism>
<dbReference type="InterPro" id="IPR011429">
    <property type="entry name" value="Cyt_c_Planctomycete-type"/>
</dbReference>
<evidence type="ECO:0000313" key="8">
    <source>
        <dbReference type="EMBL" id="MBA2117037.1"/>
    </source>
</evidence>
<keyword evidence="9" id="KW-1185">Reference proteome</keyword>
<dbReference type="GO" id="GO:0020037">
    <property type="term" value="F:heme binding"/>
    <property type="evidence" value="ECO:0007669"/>
    <property type="project" value="InterPro"/>
</dbReference>
<dbReference type="InterPro" id="IPR011444">
    <property type="entry name" value="DUF1549"/>
</dbReference>
<dbReference type="AlphaFoldDB" id="A0A7V9A932"/>
<evidence type="ECO:0000256" key="1">
    <source>
        <dbReference type="ARBA" id="ARBA00022617"/>
    </source>
</evidence>
<evidence type="ECO:0000256" key="4">
    <source>
        <dbReference type="PROSITE-ProRule" id="PRU00433"/>
    </source>
</evidence>
<feature type="domain" description="Cytochrome c" evidence="7">
    <location>
        <begin position="31"/>
        <end position="215"/>
    </location>
</feature>
<evidence type="ECO:0000313" key="9">
    <source>
        <dbReference type="Proteomes" id="UP000551616"/>
    </source>
</evidence>
<dbReference type="PANTHER" id="PTHR35889">
    <property type="entry name" value="CYCLOINULO-OLIGOSACCHARIDE FRUCTANOTRANSFERASE-RELATED"/>
    <property type="match status" value="1"/>
</dbReference>
<dbReference type="Proteomes" id="UP000551616">
    <property type="component" value="Unassembled WGS sequence"/>
</dbReference>
<dbReference type="PROSITE" id="PS51007">
    <property type="entry name" value="CYTC"/>
    <property type="match status" value="1"/>
</dbReference>
<dbReference type="GO" id="GO:0046872">
    <property type="term" value="F:metal ion binding"/>
    <property type="evidence" value="ECO:0007669"/>
    <property type="project" value="UniProtKB-KW"/>
</dbReference>
<protein>
    <recommendedName>
        <fullName evidence="7">Cytochrome c domain-containing protein</fullName>
    </recommendedName>
</protein>
<dbReference type="GO" id="GO:0009055">
    <property type="term" value="F:electron transfer activity"/>
    <property type="evidence" value="ECO:0007669"/>
    <property type="project" value="InterPro"/>
</dbReference>
<accession>A0A7V9A932</accession>
<keyword evidence="2 4" id="KW-0479">Metal-binding</keyword>
<dbReference type="RefSeq" id="WP_207398417.1">
    <property type="nucleotide sequence ID" value="NZ_JABRWO010000012.1"/>
</dbReference>